<feature type="non-terminal residue" evidence="1">
    <location>
        <position position="1"/>
    </location>
</feature>
<dbReference type="AlphaFoldDB" id="X1IT63"/>
<gene>
    <name evidence="1" type="ORF">S03H2_41749</name>
</gene>
<protein>
    <submittedName>
        <fullName evidence="1">Uncharacterized protein</fullName>
    </submittedName>
</protein>
<organism evidence="1">
    <name type="scientific">marine sediment metagenome</name>
    <dbReference type="NCBI Taxonomy" id="412755"/>
    <lineage>
        <taxon>unclassified sequences</taxon>
        <taxon>metagenomes</taxon>
        <taxon>ecological metagenomes</taxon>
    </lineage>
</organism>
<sequence length="227" mass="23496">GDALYIHDTGLGALATGFGDCEISRINNIATQVPFGYALGRLVANTSGQIAVKVHWDPSGDNEDRMYSTVATGTYGKHRTAIFAGGTSEGLQYFDQRLNGNQAGAIYGFSTWMELATAGGPFVTDGSLLVAHEIGIYDAGATLNVNARVVMQQMQAILASTPGTSFHWWRMNLAAAGGTATALIAAANPASVGFVAGAGVGGVKLGGLPLVEIGGVQHFVRLYTTAL</sequence>
<accession>X1IT63</accession>
<comment type="caution">
    <text evidence="1">The sequence shown here is derived from an EMBL/GenBank/DDBJ whole genome shotgun (WGS) entry which is preliminary data.</text>
</comment>
<reference evidence="1" key="1">
    <citation type="journal article" date="2014" name="Front. Microbiol.">
        <title>High frequency of phylogenetically diverse reductive dehalogenase-homologous genes in deep subseafloor sedimentary metagenomes.</title>
        <authorList>
            <person name="Kawai M."/>
            <person name="Futagami T."/>
            <person name="Toyoda A."/>
            <person name="Takaki Y."/>
            <person name="Nishi S."/>
            <person name="Hori S."/>
            <person name="Arai W."/>
            <person name="Tsubouchi T."/>
            <person name="Morono Y."/>
            <person name="Uchiyama I."/>
            <person name="Ito T."/>
            <person name="Fujiyama A."/>
            <person name="Inagaki F."/>
            <person name="Takami H."/>
        </authorList>
    </citation>
    <scope>NUCLEOTIDE SEQUENCE</scope>
    <source>
        <strain evidence="1">Expedition CK06-06</strain>
    </source>
</reference>
<evidence type="ECO:0000313" key="1">
    <source>
        <dbReference type="EMBL" id="GAH72445.1"/>
    </source>
</evidence>
<dbReference type="EMBL" id="BARU01025950">
    <property type="protein sequence ID" value="GAH72445.1"/>
    <property type="molecule type" value="Genomic_DNA"/>
</dbReference>
<name>X1IT63_9ZZZZ</name>
<proteinExistence type="predicted"/>